<comment type="caution">
    <text evidence="1">The sequence shown here is derived from an EMBL/GenBank/DDBJ whole genome shotgun (WGS) entry which is preliminary data.</text>
</comment>
<dbReference type="Proteomes" id="UP001221338">
    <property type="component" value="Unassembled WGS sequence"/>
</dbReference>
<accession>A0A5M9GIU7</accession>
<dbReference type="EMBL" id="JARPRV010000024">
    <property type="protein sequence ID" value="MDG0944338.1"/>
    <property type="molecule type" value="Genomic_DNA"/>
</dbReference>
<evidence type="ECO:0000313" key="2">
    <source>
        <dbReference type="EMBL" id="MDG0944338.1"/>
    </source>
</evidence>
<evidence type="ECO:0000313" key="5">
    <source>
        <dbReference type="Proteomes" id="UP000325411"/>
    </source>
</evidence>
<organism evidence="1 5">
    <name type="scientific">Bacillus paranthracis</name>
    <dbReference type="NCBI Taxonomy" id="2026186"/>
    <lineage>
        <taxon>Bacteria</taxon>
        <taxon>Bacillati</taxon>
        <taxon>Bacillota</taxon>
        <taxon>Bacilli</taxon>
        <taxon>Bacillales</taxon>
        <taxon>Bacillaceae</taxon>
        <taxon>Bacillus</taxon>
        <taxon>Bacillus cereus group</taxon>
    </lineage>
</organism>
<reference evidence="3 4" key="1">
    <citation type="submission" date="2017-04" db="EMBL/GenBank/DDBJ databases">
        <authorList>
            <person name="Criscuolo A."/>
        </authorList>
    </citation>
    <scope>NUCLEOTIDE SEQUENCE [LARGE SCALE GENOMIC DNA]</scope>
    <source>
        <strain evidence="3">16-00174</strain>
    </source>
</reference>
<evidence type="ECO:0000313" key="6">
    <source>
        <dbReference type="Proteomes" id="UP001221338"/>
    </source>
</evidence>
<sequence length="86" mass="10213">MLNCEESEDEELMATGKHFYKHLDKEQYCNVNIELNMEQLAQMVCKTNYGLHRFISEVIDIKRTSKWQEDKEFADGLESLLNKGYF</sequence>
<dbReference type="EMBL" id="FWYW01000030">
    <property type="protein sequence ID" value="SMD61164.1"/>
    <property type="molecule type" value="Genomic_DNA"/>
</dbReference>
<dbReference type="GeneID" id="92800210"/>
<dbReference type="RefSeq" id="WP_000930819.1">
    <property type="nucleotide sequence ID" value="NZ_CP040879.1"/>
</dbReference>
<gene>
    <name evidence="3" type="ORF">BACERE00174_00312</name>
    <name evidence="1" type="ORF">FYW06_26515</name>
    <name evidence="2" type="ORF">P6U22_24680</name>
</gene>
<proteinExistence type="predicted"/>
<evidence type="ECO:0000313" key="4">
    <source>
        <dbReference type="Proteomes" id="UP000194422"/>
    </source>
</evidence>
<evidence type="ECO:0000313" key="3">
    <source>
        <dbReference type="EMBL" id="SMD61164.1"/>
    </source>
</evidence>
<evidence type="ECO:0000313" key="1">
    <source>
        <dbReference type="EMBL" id="KAA8473675.1"/>
    </source>
</evidence>
<dbReference type="AlphaFoldDB" id="A0A5M9GIU7"/>
<dbReference type="Proteomes" id="UP000194422">
    <property type="component" value="Unassembled WGS sequence"/>
</dbReference>
<keyword evidence="6" id="KW-1185">Reference proteome</keyword>
<reference evidence="2 6" key="3">
    <citation type="submission" date="2023-03" db="EMBL/GenBank/DDBJ databases">
        <title>Genetic diversity of Bacillus cereus sensu lato isolates from Slovenia.</title>
        <authorList>
            <person name="Abdelli M."/>
        </authorList>
    </citation>
    <scope>NUCLEOTIDE SEQUENCE [LARGE SCALE GENOMIC DNA]</scope>
    <source>
        <strain evidence="2 6">SIBC61B</strain>
    </source>
</reference>
<protein>
    <submittedName>
        <fullName evidence="1">Uncharacterized protein</fullName>
    </submittedName>
</protein>
<dbReference type="EMBL" id="VXCE01000036">
    <property type="protein sequence ID" value="KAA8473675.1"/>
    <property type="molecule type" value="Genomic_DNA"/>
</dbReference>
<name>A0A5M9GIU7_9BACI</name>
<dbReference type="Proteomes" id="UP000325411">
    <property type="component" value="Unassembled WGS sequence"/>
</dbReference>
<reference evidence="1 5" key="2">
    <citation type="submission" date="2019-09" db="EMBL/GenBank/DDBJ databases">
        <authorList>
            <person name="Geng P."/>
            <person name="Wan X."/>
            <person name="Zhou G."/>
            <person name="Yuan Z."/>
            <person name="Hu X."/>
        </authorList>
    </citation>
    <scope>NUCLEOTIDE SEQUENCE [LARGE SCALE GENOMIC DNA]</scope>
    <source>
        <strain evidence="1 5">EFR-4</strain>
    </source>
</reference>